<dbReference type="Proteomes" id="UP001313282">
    <property type="component" value="Unassembled WGS sequence"/>
</dbReference>
<dbReference type="SUPFAM" id="SSF46565">
    <property type="entry name" value="Chaperone J-domain"/>
    <property type="match status" value="1"/>
</dbReference>
<feature type="compositionally biased region" description="Basic and acidic residues" evidence="2">
    <location>
        <begin position="282"/>
        <end position="396"/>
    </location>
</feature>
<dbReference type="PRINTS" id="PR00625">
    <property type="entry name" value="JDOMAIN"/>
</dbReference>
<comment type="caution">
    <text evidence="4">The sequence shown here is derived from an EMBL/GenBank/DDBJ whole genome shotgun (WGS) entry which is preliminary data.</text>
</comment>
<evidence type="ECO:0000259" key="3">
    <source>
        <dbReference type="PROSITE" id="PS50076"/>
    </source>
</evidence>
<dbReference type="PROSITE" id="PS50076">
    <property type="entry name" value="DNAJ_2"/>
    <property type="match status" value="1"/>
</dbReference>
<dbReference type="PANTHER" id="PTHR24074">
    <property type="entry name" value="CO-CHAPERONE PROTEIN DJLA"/>
    <property type="match status" value="1"/>
</dbReference>
<sequence>MQDHYAVLGILLTATETEIKQAYRKAAFRTHPDKNNGSAKANEEFKKVIAAFECLSDPLKRASYNRGYKPPPPPQPTSSNPPPSPPFSKPSNTRTTNSFYSGPSSPRTSTYPPPDPGSYSTPQDILDEEVRLFQKWRSHREQKASMDARKKLYRETEGKIAMLKELMNQVHEQRKAREEERKFKTTRTWLGGMVWGNIVLPEEEVRRYEEADRQDLMEINSLRIRIAGQESELRRMQSYPREWGEWTKQEGVRIQEEAHLKFKKEKRRAEHAAEQAAKAKRKAEEEKRERDKKAREETEKRQKAWAEQMKKQEEAAAEARRKAQEEAEKVWANMKKAEDTAAEERRRKAREAAKREKARIEKLQKEEEAAAEARRKAREAQRERERKTRTQNERLPKTTSTGNPGPSQTRPARPPRSTPHVRPAAVCTHNLYWKKADITYSESCQFCHQKMRRFIFECPGCQTRACASCRDILKKGISPGPQTYPSKPYSYKTHDDDASSPFACDNPNYEYHYH</sequence>
<gene>
    <name evidence="4" type="ORF">TWF718_004674</name>
</gene>
<evidence type="ECO:0000313" key="4">
    <source>
        <dbReference type="EMBL" id="KAK6351517.1"/>
    </source>
</evidence>
<dbReference type="EMBL" id="JAVHNR010000002">
    <property type="protein sequence ID" value="KAK6351517.1"/>
    <property type="molecule type" value="Genomic_DNA"/>
</dbReference>
<feature type="coiled-coil region" evidence="1">
    <location>
        <begin position="153"/>
        <end position="180"/>
    </location>
</feature>
<feature type="region of interest" description="Disordered" evidence="2">
    <location>
        <begin position="63"/>
        <end position="123"/>
    </location>
</feature>
<reference evidence="4 5" key="1">
    <citation type="submission" date="2019-10" db="EMBL/GenBank/DDBJ databases">
        <authorList>
            <person name="Palmer J.M."/>
        </authorList>
    </citation>
    <scope>NUCLEOTIDE SEQUENCE [LARGE SCALE GENOMIC DNA]</scope>
    <source>
        <strain evidence="4 5">TWF718</strain>
    </source>
</reference>
<keyword evidence="1" id="KW-0175">Coiled coil</keyword>
<name>A0AAN8N355_9PEZI</name>
<evidence type="ECO:0000256" key="2">
    <source>
        <dbReference type="SAM" id="MobiDB-lite"/>
    </source>
</evidence>
<dbReference type="Pfam" id="PF00226">
    <property type="entry name" value="DnaJ"/>
    <property type="match status" value="1"/>
</dbReference>
<dbReference type="CDD" id="cd06257">
    <property type="entry name" value="DnaJ"/>
    <property type="match status" value="1"/>
</dbReference>
<evidence type="ECO:0000256" key="1">
    <source>
        <dbReference type="SAM" id="Coils"/>
    </source>
</evidence>
<organism evidence="4 5">
    <name type="scientific">Orbilia javanica</name>
    <dbReference type="NCBI Taxonomy" id="47235"/>
    <lineage>
        <taxon>Eukaryota</taxon>
        <taxon>Fungi</taxon>
        <taxon>Dikarya</taxon>
        <taxon>Ascomycota</taxon>
        <taxon>Pezizomycotina</taxon>
        <taxon>Orbiliomycetes</taxon>
        <taxon>Orbiliales</taxon>
        <taxon>Orbiliaceae</taxon>
        <taxon>Orbilia</taxon>
    </lineage>
</organism>
<keyword evidence="5" id="KW-1185">Reference proteome</keyword>
<dbReference type="InterPro" id="IPR050817">
    <property type="entry name" value="DjlA_DnaK_co-chaperone"/>
</dbReference>
<dbReference type="AlphaFoldDB" id="A0AAN8N355"/>
<feature type="region of interest" description="Disordered" evidence="2">
    <location>
        <begin position="261"/>
        <end position="422"/>
    </location>
</feature>
<accession>A0AAN8N355</accession>
<dbReference type="InterPro" id="IPR001623">
    <property type="entry name" value="DnaJ_domain"/>
</dbReference>
<feature type="domain" description="J" evidence="3">
    <location>
        <begin position="3"/>
        <end position="68"/>
    </location>
</feature>
<dbReference type="Gene3D" id="1.10.287.110">
    <property type="entry name" value="DnaJ domain"/>
    <property type="match status" value="1"/>
</dbReference>
<dbReference type="InterPro" id="IPR036869">
    <property type="entry name" value="J_dom_sf"/>
</dbReference>
<evidence type="ECO:0000313" key="5">
    <source>
        <dbReference type="Proteomes" id="UP001313282"/>
    </source>
</evidence>
<feature type="compositionally biased region" description="Pro residues" evidence="2">
    <location>
        <begin position="69"/>
        <end position="88"/>
    </location>
</feature>
<protein>
    <recommendedName>
        <fullName evidence="3">J domain-containing protein</fullName>
    </recommendedName>
</protein>
<feature type="compositionally biased region" description="Polar residues" evidence="2">
    <location>
        <begin position="397"/>
        <end position="410"/>
    </location>
</feature>
<dbReference type="SMART" id="SM00271">
    <property type="entry name" value="DnaJ"/>
    <property type="match status" value="1"/>
</dbReference>
<feature type="compositionally biased region" description="Low complexity" evidence="2">
    <location>
        <begin position="100"/>
        <end position="110"/>
    </location>
</feature>
<proteinExistence type="predicted"/>